<dbReference type="InterPro" id="IPR001584">
    <property type="entry name" value="Integrase_cat-core"/>
</dbReference>
<gene>
    <name evidence="6" type="ORF">E5676_scaffold3037G00170</name>
</gene>
<dbReference type="InterPro" id="IPR039537">
    <property type="entry name" value="Retrotran_Ty1/copia-like"/>
</dbReference>
<keyword evidence="2" id="KW-0479">Metal-binding</keyword>
<evidence type="ECO:0000256" key="2">
    <source>
        <dbReference type="ARBA" id="ARBA00022723"/>
    </source>
</evidence>
<keyword evidence="1" id="KW-0645">Protease</keyword>
<name>A0A5D3D783_CUCMM</name>
<evidence type="ECO:0000256" key="4">
    <source>
        <dbReference type="SAM" id="MobiDB-lite"/>
    </source>
</evidence>
<dbReference type="PANTHER" id="PTHR42648">
    <property type="entry name" value="TRANSPOSASE, PUTATIVE-RELATED"/>
    <property type="match status" value="1"/>
</dbReference>
<protein>
    <submittedName>
        <fullName evidence="6">Retrotransposon protein, putative, Ty1-copia subclass</fullName>
    </submittedName>
</protein>
<dbReference type="GO" id="GO:0006508">
    <property type="term" value="P:proteolysis"/>
    <property type="evidence" value="ECO:0007669"/>
    <property type="project" value="UniProtKB-KW"/>
</dbReference>
<dbReference type="AlphaFoldDB" id="A0A5D3D783"/>
<dbReference type="GO" id="GO:0003676">
    <property type="term" value="F:nucleic acid binding"/>
    <property type="evidence" value="ECO:0007669"/>
    <property type="project" value="InterPro"/>
</dbReference>
<feature type="region of interest" description="Disordered" evidence="4">
    <location>
        <begin position="295"/>
        <end position="321"/>
    </location>
</feature>
<dbReference type="GO" id="GO:0015074">
    <property type="term" value="P:DNA integration"/>
    <property type="evidence" value="ECO:0007669"/>
    <property type="project" value="InterPro"/>
</dbReference>
<evidence type="ECO:0000256" key="3">
    <source>
        <dbReference type="ARBA" id="ARBA00022801"/>
    </source>
</evidence>
<sequence length="556" mass="63145">MTYRGEWFHNYKPVSGGSVFACNDHALKIFDIGTIKLKLHDNTVCTIQQVRHVEGLKKNLLSLGQLDDLDCKVVVEKRLMKVIQGALVLMKGRKVDANLYMLEGEILQEGQASVASSSSGGARYFVSFKDNYSKRCWVYPIKKKANVCLVFKVFKVQVELQSGIKRQFTTAYTPQQNGVVEWVSRTLLERTRAMLGASGLKKAFCAEAVNTACYIVNRYPSTAIELKAPMQMWTGKLADYSNLNIFESPIYERYNDPTVHKVIISVDIIFMKDKKQVADDSIVIEILETATVHVETESVDDSSEAEPMHENQEPVEQQDGEPLTLKEAMASSDDAQWMTTMQEKIEALHKNKTWELSGTVQDGGKGICLEKRCKNCISHRDLEEEIYVLQPEDFEVKGKENLVCRLNKSLYGLKQASMCWHKRFDSFIVSLGHNRLNADLCSYFKRFGEKDFIVLLLYVDDMLVISSKMSPSNEADRMEMSRVPYALTVGSLMFAMICTRIDIAHAVEVVSRYMTSSGREHWDIVKRILRYIKESINVALCYGGTNFIVRGYVDSD</sequence>
<evidence type="ECO:0000313" key="7">
    <source>
        <dbReference type="Proteomes" id="UP000321947"/>
    </source>
</evidence>
<dbReference type="InterPro" id="IPR054722">
    <property type="entry name" value="PolX-like_BBD"/>
</dbReference>
<feature type="domain" description="Integrase catalytic" evidence="5">
    <location>
        <begin position="157"/>
        <end position="237"/>
    </location>
</feature>
<proteinExistence type="predicted"/>
<evidence type="ECO:0000256" key="1">
    <source>
        <dbReference type="ARBA" id="ARBA00022670"/>
    </source>
</evidence>
<dbReference type="Pfam" id="PF07727">
    <property type="entry name" value="RVT_2"/>
    <property type="match status" value="1"/>
</dbReference>
<accession>A0A5D3D783</accession>
<evidence type="ECO:0000313" key="6">
    <source>
        <dbReference type="EMBL" id="TYK19363.1"/>
    </source>
</evidence>
<dbReference type="GO" id="GO:0008233">
    <property type="term" value="F:peptidase activity"/>
    <property type="evidence" value="ECO:0007669"/>
    <property type="project" value="UniProtKB-KW"/>
</dbReference>
<reference evidence="6 7" key="1">
    <citation type="submission" date="2019-08" db="EMBL/GenBank/DDBJ databases">
        <title>Draft genome sequences of two oriental melons (Cucumis melo L. var makuwa).</title>
        <authorList>
            <person name="Kwon S.-Y."/>
        </authorList>
    </citation>
    <scope>NUCLEOTIDE SEQUENCE [LARGE SCALE GENOMIC DNA]</scope>
    <source>
        <strain evidence="7">cv. Chang Bougi</strain>
        <tissue evidence="6">Leaf</tissue>
    </source>
</reference>
<dbReference type="InterPro" id="IPR012337">
    <property type="entry name" value="RNaseH-like_sf"/>
</dbReference>
<organism evidence="6 7">
    <name type="scientific">Cucumis melo var. makuwa</name>
    <name type="common">Oriental melon</name>
    <dbReference type="NCBI Taxonomy" id="1194695"/>
    <lineage>
        <taxon>Eukaryota</taxon>
        <taxon>Viridiplantae</taxon>
        <taxon>Streptophyta</taxon>
        <taxon>Embryophyta</taxon>
        <taxon>Tracheophyta</taxon>
        <taxon>Spermatophyta</taxon>
        <taxon>Magnoliopsida</taxon>
        <taxon>eudicotyledons</taxon>
        <taxon>Gunneridae</taxon>
        <taxon>Pentapetalae</taxon>
        <taxon>rosids</taxon>
        <taxon>fabids</taxon>
        <taxon>Cucurbitales</taxon>
        <taxon>Cucurbitaceae</taxon>
        <taxon>Benincaseae</taxon>
        <taxon>Cucumis</taxon>
    </lineage>
</organism>
<dbReference type="PANTHER" id="PTHR42648:SF28">
    <property type="entry name" value="TRANSPOSON-ENCODED PROTEIN WITH RIBONUCLEASE H-LIKE AND RETROVIRUS ZINC FINGER-LIKE DOMAINS"/>
    <property type="match status" value="1"/>
</dbReference>
<dbReference type="EMBL" id="SSTD01006993">
    <property type="protein sequence ID" value="TYK19363.1"/>
    <property type="molecule type" value="Genomic_DNA"/>
</dbReference>
<dbReference type="Gene3D" id="3.30.420.10">
    <property type="entry name" value="Ribonuclease H-like superfamily/Ribonuclease H"/>
    <property type="match status" value="1"/>
</dbReference>
<comment type="caution">
    <text evidence="6">The sequence shown here is derived from an EMBL/GenBank/DDBJ whole genome shotgun (WGS) entry which is preliminary data.</text>
</comment>
<dbReference type="Pfam" id="PF22936">
    <property type="entry name" value="Pol_BBD"/>
    <property type="match status" value="1"/>
</dbReference>
<dbReference type="PROSITE" id="PS50994">
    <property type="entry name" value="INTEGRASE"/>
    <property type="match status" value="1"/>
</dbReference>
<dbReference type="GO" id="GO:0046872">
    <property type="term" value="F:metal ion binding"/>
    <property type="evidence" value="ECO:0007669"/>
    <property type="project" value="UniProtKB-KW"/>
</dbReference>
<dbReference type="Proteomes" id="UP000321947">
    <property type="component" value="Unassembled WGS sequence"/>
</dbReference>
<dbReference type="SUPFAM" id="SSF53098">
    <property type="entry name" value="Ribonuclease H-like"/>
    <property type="match status" value="1"/>
</dbReference>
<dbReference type="InterPro" id="IPR013103">
    <property type="entry name" value="RVT_2"/>
</dbReference>
<evidence type="ECO:0000259" key="5">
    <source>
        <dbReference type="PROSITE" id="PS50994"/>
    </source>
</evidence>
<dbReference type="InterPro" id="IPR036397">
    <property type="entry name" value="RNaseH_sf"/>
</dbReference>
<keyword evidence="3" id="KW-0378">Hydrolase</keyword>